<feature type="compositionally biased region" description="Basic and acidic residues" evidence="1">
    <location>
        <begin position="9"/>
        <end position="18"/>
    </location>
</feature>
<name>A0A2D3WCX2_9BACT</name>
<evidence type="ECO:0000313" key="2">
    <source>
        <dbReference type="EMBL" id="DAB36930.1"/>
    </source>
</evidence>
<accession>A0A2D3WCX2</accession>
<proteinExistence type="predicted"/>
<evidence type="ECO:0000313" key="3">
    <source>
        <dbReference type="Proteomes" id="UP000231638"/>
    </source>
</evidence>
<sequence length="62" mass="7458">MCLGVGYTMEKDPKDSQRRGQGINDDSSHVRKDLSRNNTQRLFFKQRTNGIFYTDYYTYYFM</sequence>
<protein>
    <submittedName>
        <fullName evidence="2">Uncharacterized protein</fullName>
    </submittedName>
</protein>
<gene>
    <name evidence="2" type="ORF">CFH80_02295</name>
</gene>
<comment type="caution">
    <text evidence="2">The sequence shown here is derived from an EMBL/GenBank/DDBJ whole genome shotgun (WGS) entry which is preliminary data.</text>
</comment>
<evidence type="ECO:0000256" key="1">
    <source>
        <dbReference type="SAM" id="MobiDB-lite"/>
    </source>
</evidence>
<reference evidence="2 3" key="1">
    <citation type="journal article" date="2017" name="Front. Microbiol.">
        <title>Comparative Genomic Analysis of the Class Epsilonproteobacteria and Proposed Reclassification to Epsilonbacteraeota (phyl. nov.).</title>
        <authorList>
            <person name="Waite D.W."/>
            <person name="Vanwonterghem I."/>
            <person name="Rinke C."/>
            <person name="Parks D.H."/>
            <person name="Zhang Y."/>
            <person name="Takai K."/>
            <person name="Sievert S.M."/>
            <person name="Simon J."/>
            <person name="Campbell B.J."/>
            <person name="Hanson T.E."/>
            <person name="Woyke T."/>
            <person name="Klotz M.G."/>
            <person name="Hugenholtz P."/>
        </authorList>
    </citation>
    <scope>NUCLEOTIDE SEQUENCE [LARGE SCALE GENOMIC DNA]</scope>
    <source>
        <strain evidence="2">UBA11420</strain>
    </source>
</reference>
<dbReference type="AlphaFoldDB" id="A0A2D3WCX2"/>
<feature type="region of interest" description="Disordered" evidence="1">
    <location>
        <begin position="1"/>
        <end position="34"/>
    </location>
</feature>
<dbReference type="EMBL" id="DLUG01000064">
    <property type="protein sequence ID" value="DAB36930.1"/>
    <property type="molecule type" value="Genomic_DNA"/>
</dbReference>
<organism evidence="2 3">
    <name type="scientific">Sulfurospirillum cavolei</name>
    <dbReference type="NCBI Taxonomy" id="366522"/>
    <lineage>
        <taxon>Bacteria</taxon>
        <taxon>Pseudomonadati</taxon>
        <taxon>Campylobacterota</taxon>
        <taxon>Epsilonproteobacteria</taxon>
        <taxon>Campylobacterales</taxon>
        <taxon>Sulfurospirillaceae</taxon>
        <taxon>Sulfurospirillum</taxon>
    </lineage>
</organism>
<dbReference type="Proteomes" id="UP000231638">
    <property type="component" value="Unassembled WGS sequence"/>
</dbReference>